<evidence type="ECO:0008006" key="4">
    <source>
        <dbReference type="Google" id="ProtNLM"/>
    </source>
</evidence>
<organism evidence="2 3">
    <name type="scientific">Mycobacterium xenopi</name>
    <dbReference type="NCBI Taxonomy" id="1789"/>
    <lineage>
        <taxon>Bacteria</taxon>
        <taxon>Bacillati</taxon>
        <taxon>Actinomycetota</taxon>
        <taxon>Actinomycetes</taxon>
        <taxon>Mycobacteriales</taxon>
        <taxon>Mycobacteriaceae</taxon>
        <taxon>Mycobacterium</taxon>
    </lineage>
</organism>
<evidence type="ECO:0000313" key="2">
    <source>
        <dbReference type="EMBL" id="BBU22159.1"/>
    </source>
</evidence>
<dbReference type="InterPro" id="IPR010064">
    <property type="entry name" value="HK97-gp10_tail"/>
</dbReference>
<gene>
    <name evidence="2" type="ORF">MYXE_19490</name>
</gene>
<name>A0AAD1GZ89_MYCXE</name>
<protein>
    <recommendedName>
        <fullName evidence="4">HK97 gp10 family phage protein</fullName>
    </recommendedName>
</protein>
<evidence type="ECO:0000313" key="3">
    <source>
        <dbReference type="Proteomes" id="UP000464624"/>
    </source>
</evidence>
<dbReference type="Pfam" id="PF04883">
    <property type="entry name" value="HK97-gp10_like"/>
    <property type="match status" value="1"/>
</dbReference>
<sequence>MSYGFDRFGVSDAEIEAAIAASAEVDAQLNAFMENEFVPAARNNAPIDHGAYAAGIKVTKQARGGKGQVGATHWTSHFIEYGTGSDPAGTHSRFGPNTPTPEFAPMQKTAEQFGGTLDDGDHR</sequence>
<dbReference type="AlphaFoldDB" id="A0AAD1GZ89"/>
<proteinExistence type="predicted"/>
<dbReference type="KEGG" id="mxe:MYXE_19490"/>
<evidence type="ECO:0000256" key="1">
    <source>
        <dbReference type="SAM" id="MobiDB-lite"/>
    </source>
</evidence>
<reference evidence="2 3" key="1">
    <citation type="submission" date="2019-12" db="EMBL/GenBank/DDBJ databases">
        <title>Complete genome sequence of Mycolicibacterium xenopi str. JCM15661T.</title>
        <authorList>
            <person name="Yoshida M."/>
            <person name="Fukano H."/>
            <person name="Asakura T."/>
            <person name="Hoshino Y."/>
        </authorList>
    </citation>
    <scope>NUCLEOTIDE SEQUENCE [LARGE SCALE GENOMIC DNA]</scope>
    <source>
        <strain evidence="2 3">JCM 15661T</strain>
    </source>
</reference>
<dbReference type="EMBL" id="AP022314">
    <property type="protein sequence ID" value="BBU22159.1"/>
    <property type="molecule type" value="Genomic_DNA"/>
</dbReference>
<dbReference type="Proteomes" id="UP000464624">
    <property type="component" value="Chromosome"/>
</dbReference>
<accession>A0AAD1GZ89</accession>
<feature type="region of interest" description="Disordered" evidence="1">
    <location>
        <begin position="81"/>
        <end position="123"/>
    </location>
</feature>
<dbReference type="RefSeq" id="WP_085193409.1">
    <property type="nucleotide sequence ID" value="NZ_AP022314.1"/>
</dbReference>